<feature type="compositionally biased region" description="Basic residues" evidence="1">
    <location>
        <begin position="64"/>
        <end position="76"/>
    </location>
</feature>
<accession>A0A7W9UYY4</accession>
<feature type="region of interest" description="Disordered" evidence="1">
    <location>
        <begin position="1"/>
        <end position="26"/>
    </location>
</feature>
<evidence type="ECO:0000256" key="1">
    <source>
        <dbReference type="SAM" id="MobiDB-lite"/>
    </source>
</evidence>
<dbReference type="RefSeq" id="WP_184572806.1">
    <property type="nucleotide sequence ID" value="NZ_JACHJL010000007.1"/>
</dbReference>
<proteinExistence type="predicted"/>
<sequence length="76" mass="8168">MPHFGGPSPSLERHEPAAPGRGSLLAHLEAASHPLDSVYLHGEPAIGSRHSDTTWQNGIGFGWSRHRSSGSSKFRV</sequence>
<dbReference type="EMBL" id="JACHJL010000007">
    <property type="protein sequence ID" value="MBB5936182.1"/>
    <property type="molecule type" value="Genomic_DNA"/>
</dbReference>
<gene>
    <name evidence="2" type="ORF">FHS42_003257</name>
</gene>
<evidence type="ECO:0000313" key="2">
    <source>
        <dbReference type="EMBL" id="MBB5936182.1"/>
    </source>
</evidence>
<dbReference type="AlphaFoldDB" id="A0A7W9UYY4"/>
<keyword evidence="3" id="KW-1185">Reference proteome</keyword>
<evidence type="ECO:0000313" key="3">
    <source>
        <dbReference type="Proteomes" id="UP000588098"/>
    </source>
</evidence>
<feature type="region of interest" description="Disordered" evidence="1">
    <location>
        <begin position="41"/>
        <end position="76"/>
    </location>
</feature>
<reference evidence="2 3" key="1">
    <citation type="submission" date="2020-08" db="EMBL/GenBank/DDBJ databases">
        <title>Genomic Encyclopedia of Type Strains, Phase III (KMG-III): the genomes of soil and plant-associated and newly described type strains.</title>
        <authorList>
            <person name="Whitman W."/>
        </authorList>
    </citation>
    <scope>NUCLEOTIDE SEQUENCE [LARGE SCALE GENOMIC DNA]</scope>
    <source>
        <strain evidence="2 3">CECT 8305</strain>
    </source>
</reference>
<dbReference type="Proteomes" id="UP000588098">
    <property type="component" value="Unassembled WGS sequence"/>
</dbReference>
<name>A0A7W9UYY4_9ACTN</name>
<protein>
    <submittedName>
        <fullName evidence="2">Uncharacterized protein</fullName>
    </submittedName>
</protein>
<comment type="caution">
    <text evidence="2">The sequence shown here is derived from an EMBL/GenBank/DDBJ whole genome shotgun (WGS) entry which is preliminary data.</text>
</comment>
<organism evidence="2 3">
    <name type="scientific">Streptomyces zagrosensis</name>
    <dbReference type="NCBI Taxonomy" id="1042984"/>
    <lineage>
        <taxon>Bacteria</taxon>
        <taxon>Bacillati</taxon>
        <taxon>Actinomycetota</taxon>
        <taxon>Actinomycetes</taxon>
        <taxon>Kitasatosporales</taxon>
        <taxon>Streptomycetaceae</taxon>
        <taxon>Streptomyces</taxon>
    </lineage>
</organism>